<dbReference type="Pfam" id="PF13384">
    <property type="entry name" value="HTH_23"/>
    <property type="match status" value="1"/>
</dbReference>
<dbReference type="SUPFAM" id="SSF46689">
    <property type="entry name" value="Homeodomain-like"/>
    <property type="match status" value="1"/>
</dbReference>
<gene>
    <name evidence="1" type="ORF">SAMN02745136_05442</name>
</gene>
<dbReference type="Proteomes" id="UP000184386">
    <property type="component" value="Unassembled WGS sequence"/>
</dbReference>
<dbReference type="AlphaFoldDB" id="A0A1M7CJF5"/>
<name>A0A1M7CJF5_9FIRM</name>
<evidence type="ECO:0000313" key="2">
    <source>
        <dbReference type="Proteomes" id="UP000184386"/>
    </source>
</evidence>
<reference evidence="1 2" key="1">
    <citation type="submission" date="2016-11" db="EMBL/GenBank/DDBJ databases">
        <authorList>
            <person name="Jaros S."/>
            <person name="Januszkiewicz K."/>
            <person name="Wedrychowicz H."/>
        </authorList>
    </citation>
    <scope>NUCLEOTIDE SEQUENCE [LARGE SCALE GENOMIC DNA]</scope>
    <source>
        <strain evidence="1 2">DSM 15929</strain>
    </source>
</reference>
<dbReference type="InterPro" id="IPR009057">
    <property type="entry name" value="Homeodomain-like_sf"/>
</dbReference>
<dbReference type="EMBL" id="FRAC01000043">
    <property type="protein sequence ID" value="SHL67345.1"/>
    <property type="molecule type" value="Genomic_DNA"/>
</dbReference>
<protein>
    <submittedName>
        <fullName evidence="1">Winged helix-turn helix</fullName>
    </submittedName>
</protein>
<dbReference type="OrthoDB" id="2375382at2"/>
<keyword evidence="2" id="KW-1185">Reference proteome</keyword>
<sequence length="88" mass="9902">MKQTFLPLSDEDKTYLKSLSKTRTIQAQVVDRARILLYKADGISFDEIATRLNISKRTVRLCISKYYDGGIDAALFDAARSGRPSEIS</sequence>
<dbReference type="STRING" id="1121322.SAMN02745136_05442"/>
<evidence type="ECO:0000313" key="1">
    <source>
        <dbReference type="EMBL" id="SHL67345.1"/>
    </source>
</evidence>
<organism evidence="1 2">
    <name type="scientific">Anaerocolumna jejuensis DSM 15929</name>
    <dbReference type="NCBI Taxonomy" id="1121322"/>
    <lineage>
        <taxon>Bacteria</taxon>
        <taxon>Bacillati</taxon>
        <taxon>Bacillota</taxon>
        <taxon>Clostridia</taxon>
        <taxon>Lachnospirales</taxon>
        <taxon>Lachnospiraceae</taxon>
        <taxon>Anaerocolumna</taxon>
    </lineage>
</organism>
<accession>A0A1M7CJF5</accession>
<dbReference type="RefSeq" id="WP_139241341.1">
    <property type="nucleotide sequence ID" value="NZ_FRAC01000043.1"/>
</dbReference>
<proteinExistence type="predicted"/>
<feature type="non-terminal residue" evidence="1">
    <location>
        <position position="88"/>
    </location>
</feature>